<gene>
    <name evidence="1" type="ordered locus">Dalk_4739</name>
</gene>
<dbReference type="InterPro" id="IPR036746">
    <property type="entry name" value="TT1725-like_sf"/>
</dbReference>
<accession>B8FCY6</accession>
<dbReference type="Proteomes" id="UP000000739">
    <property type="component" value="Chromosome"/>
</dbReference>
<dbReference type="SUPFAM" id="SSF103007">
    <property type="entry name" value="Hypothetical protein TT1725"/>
    <property type="match status" value="1"/>
</dbReference>
<dbReference type="EMBL" id="CP001322">
    <property type="protein sequence ID" value="ACL06417.1"/>
    <property type="molecule type" value="Genomic_DNA"/>
</dbReference>
<dbReference type="Gene3D" id="3.30.70.1120">
    <property type="entry name" value="TT1725-like"/>
    <property type="match status" value="1"/>
</dbReference>
<proteinExistence type="predicted"/>
<dbReference type="RefSeq" id="WP_015949456.1">
    <property type="nucleotide sequence ID" value="NC_011768.1"/>
</dbReference>
<protein>
    <recommendedName>
        <fullName evidence="3">DUF503 domain-containing protein</fullName>
    </recommendedName>
</protein>
<dbReference type="KEGG" id="dal:Dalk_4739"/>
<reference evidence="1 2" key="1">
    <citation type="journal article" date="2012" name="Environ. Microbiol.">
        <title>The genome sequence of Desulfatibacillum alkenivorans AK-01: a blueprint for anaerobic alkane oxidation.</title>
        <authorList>
            <person name="Callaghan A.V."/>
            <person name="Morris B.E."/>
            <person name="Pereira I.A."/>
            <person name="McInerney M.J."/>
            <person name="Austin R.N."/>
            <person name="Groves J.T."/>
            <person name="Kukor J.J."/>
            <person name="Suflita J.M."/>
            <person name="Young L.Y."/>
            <person name="Zylstra G.J."/>
            <person name="Wawrik B."/>
        </authorList>
    </citation>
    <scope>NUCLEOTIDE SEQUENCE [LARGE SCALE GENOMIC DNA]</scope>
    <source>
        <strain evidence="1 2">AK-01</strain>
    </source>
</reference>
<dbReference type="eggNOG" id="COG1550">
    <property type="taxonomic scope" value="Bacteria"/>
</dbReference>
<organism evidence="1 2">
    <name type="scientific">Desulfatibacillum aliphaticivorans</name>
    <dbReference type="NCBI Taxonomy" id="218208"/>
    <lineage>
        <taxon>Bacteria</taxon>
        <taxon>Pseudomonadati</taxon>
        <taxon>Thermodesulfobacteriota</taxon>
        <taxon>Desulfobacteria</taxon>
        <taxon>Desulfobacterales</taxon>
        <taxon>Desulfatibacillaceae</taxon>
        <taxon>Desulfatibacillum</taxon>
    </lineage>
</organism>
<sequence length="95" mass="10613">MVIGYGVLVLRIPDTHSLKGKRKIVKSVVGRMRSNFNASVAETGDNDMHQRAEIGFALVGNDQRLLNSKMDRIINLVESMGVCEIIDSEMEIMHL</sequence>
<evidence type="ECO:0000313" key="1">
    <source>
        <dbReference type="EMBL" id="ACL06417.1"/>
    </source>
</evidence>
<dbReference type="PANTHER" id="PTHR36441">
    <property type="entry name" value="HYPOTHETICAL CYTOSOLIC PROTEIN"/>
    <property type="match status" value="1"/>
</dbReference>
<dbReference type="HOGENOM" id="CLU_149981_2_1_7"/>
<evidence type="ECO:0008006" key="3">
    <source>
        <dbReference type="Google" id="ProtNLM"/>
    </source>
</evidence>
<dbReference type="PANTHER" id="PTHR36441:SF1">
    <property type="entry name" value="DUF503 DOMAIN-CONTAINING PROTEIN"/>
    <property type="match status" value="1"/>
</dbReference>
<dbReference type="AlphaFoldDB" id="B8FCY6"/>
<evidence type="ECO:0000313" key="2">
    <source>
        <dbReference type="Proteomes" id="UP000000739"/>
    </source>
</evidence>
<dbReference type="Pfam" id="PF04456">
    <property type="entry name" value="DUF503"/>
    <property type="match status" value="1"/>
</dbReference>
<dbReference type="InterPro" id="IPR007546">
    <property type="entry name" value="DUF503"/>
</dbReference>
<keyword evidence="2" id="KW-1185">Reference proteome</keyword>
<name>B8FCY6_DESAL</name>